<dbReference type="CDD" id="cd00531">
    <property type="entry name" value="NTF2_like"/>
    <property type="match status" value="1"/>
</dbReference>
<evidence type="ECO:0000313" key="2">
    <source>
        <dbReference type="EMBL" id="KXU82386.1"/>
    </source>
</evidence>
<name>A0A149PBJ0_9BURK</name>
<dbReference type="GO" id="GO:0051213">
    <property type="term" value="F:dioxygenase activity"/>
    <property type="evidence" value="ECO:0007669"/>
    <property type="project" value="UniProtKB-KW"/>
</dbReference>
<dbReference type="RefSeq" id="WP_062137345.1">
    <property type="nucleotide sequence ID" value="NZ_LRBG01000039.1"/>
</dbReference>
<organism evidence="2 3">
    <name type="scientific">Paraburkholderia monticola</name>
    <dbReference type="NCBI Taxonomy" id="1399968"/>
    <lineage>
        <taxon>Bacteria</taxon>
        <taxon>Pseudomonadati</taxon>
        <taxon>Pseudomonadota</taxon>
        <taxon>Betaproteobacteria</taxon>
        <taxon>Burkholderiales</taxon>
        <taxon>Burkholderiaceae</taxon>
        <taxon>Paraburkholderia</taxon>
    </lineage>
</organism>
<dbReference type="Proteomes" id="UP000075613">
    <property type="component" value="Unassembled WGS sequence"/>
</dbReference>
<dbReference type="InterPro" id="IPR037401">
    <property type="entry name" value="SnoaL-like"/>
</dbReference>
<keyword evidence="3" id="KW-1185">Reference proteome</keyword>
<dbReference type="AlphaFoldDB" id="A0A149PBJ0"/>
<proteinExistence type="predicted"/>
<dbReference type="Pfam" id="PF13577">
    <property type="entry name" value="SnoaL_4"/>
    <property type="match status" value="1"/>
</dbReference>
<feature type="domain" description="SnoaL-like" evidence="1">
    <location>
        <begin position="10"/>
        <end position="134"/>
    </location>
</feature>
<keyword evidence="2" id="KW-0560">Oxidoreductase</keyword>
<comment type="caution">
    <text evidence="2">The sequence shown here is derived from an EMBL/GenBank/DDBJ whole genome shotgun (WGS) entry which is preliminary data.</text>
</comment>
<gene>
    <name evidence="2" type="ORF">CI15_33120</name>
</gene>
<keyword evidence="2" id="KW-0223">Dioxygenase</keyword>
<evidence type="ECO:0000313" key="3">
    <source>
        <dbReference type="Proteomes" id="UP000075613"/>
    </source>
</evidence>
<protein>
    <submittedName>
        <fullName evidence="2">Aromatic-ring-hydroxylating dioxygenase</fullName>
    </submittedName>
</protein>
<dbReference type="SUPFAM" id="SSF54427">
    <property type="entry name" value="NTF2-like"/>
    <property type="match status" value="1"/>
</dbReference>
<reference evidence="2 3" key="1">
    <citation type="journal article" date="2015" name="Int. J. Syst. Evol. Microbiol.">
        <title>Burkholderia monticola sp. nov., isolated from mountain soil.</title>
        <authorList>
            <person name="Baek I."/>
            <person name="Seo B."/>
            <person name="Lee I."/>
            <person name="Yi H."/>
            <person name="Chun J."/>
        </authorList>
    </citation>
    <scope>NUCLEOTIDE SEQUENCE [LARGE SCALE GENOMIC DNA]</scope>
    <source>
        <strain evidence="2 3">JC2948</strain>
    </source>
</reference>
<dbReference type="STRING" id="1399968.CI15_33120"/>
<dbReference type="InterPro" id="IPR032710">
    <property type="entry name" value="NTF2-like_dom_sf"/>
</dbReference>
<dbReference type="Gene3D" id="3.10.450.50">
    <property type="match status" value="1"/>
</dbReference>
<evidence type="ECO:0000259" key="1">
    <source>
        <dbReference type="Pfam" id="PF13577"/>
    </source>
</evidence>
<sequence length="173" mass="20130">MEHTLGEKLQHLLDEAEIRRVHIRYCRGVDRMDWDLIRSCYHPDAIDRHGAYEGGVEGFIEWAAELLPAFECTQHFTGNQYVQVDGDVAYAEHYAQAIHRTRPTSETPATDWIAFIRYVDRMERRDGEWRIADRMVVLDSQRSDAVQDESVPLANFNVGRRDKSDPSYKYGLV</sequence>
<dbReference type="EMBL" id="LRBG01000039">
    <property type="protein sequence ID" value="KXU82386.1"/>
    <property type="molecule type" value="Genomic_DNA"/>
</dbReference>
<accession>A0A149PBJ0</accession>